<dbReference type="InterPro" id="IPR001611">
    <property type="entry name" value="Leu-rich_rpt"/>
</dbReference>
<proteinExistence type="predicted"/>
<dbReference type="GO" id="GO:0009791">
    <property type="term" value="P:post-embryonic development"/>
    <property type="evidence" value="ECO:0007669"/>
    <property type="project" value="UniProtKB-ARBA"/>
</dbReference>
<evidence type="ECO:0000313" key="11">
    <source>
        <dbReference type="EMBL" id="KAL2650724.1"/>
    </source>
</evidence>
<accession>A0ABD1ZKH1</accession>
<evidence type="ECO:0000256" key="3">
    <source>
        <dbReference type="ARBA" id="ARBA00022692"/>
    </source>
</evidence>
<dbReference type="Pfam" id="PF23598">
    <property type="entry name" value="LRR_14"/>
    <property type="match status" value="1"/>
</dbReference>
<evidence type="ECO:0000256" key="4">
    <source>
        <dbReference type="ARBA" id="ARBA00022729"/>
    </source>
</evidence>
<keyword evidence="3" id="KW-0812">Transmembrane</keyword>
<evidence type="ECO:0000313" key="12">
    <source>
        <dbReference type="Proteomes" id="UP001605036"/>
    </source>
</evidence>
<dbReference type="AlphaFoldDB" id="A0ABD1ZKH1"/>
<dbReference type="FunFam" id="3.80.10.10:FF:000233">
    <property type="entry name" value="Leucine-rich repeat receptor-like protein kinase TDR"/>
    <property type="match status" value="1"/>
</dbReference>
<evidence type="ECO:0008006" key="13">
    <source>
        <dbReference type="Google" id="ProtNLM"/>
    </source>
</evidence>
<feature type="domain" description="Disease resistance R13L4/SHOC-2-like LRR" evidence="10">
    <location>
        <begin position="235"/>
        <end position="426"/>
    </location>
</feature>
<evidence type="ECO:0000256" key="2">
    <source>
        <dbReference type="ARBA" id="ARBA00022614"/>
    </source>
</evidence>
<keyword evidence="5" id="KW-0677">Repeat</keyword>
<feature type="domain" description="Leucine-rich repeat-containing N-terminal plant-type" evidence="9">
    <location>
        <begin position="128"/>
        <end position="160"/>
    </location>
</feature>
<dbReference type="InterPro" id="IPR053211">
    <property type="entry name" value="DNA_repair-toleration"/>
</dbReference>
<reference evidence="11 12" key="1">
    <citation type="submission" date="2024-09" db="EMBL/GenBank/DDBJ databases">
        <title>Chromosome-scale assembly of Riccia fluitans.</title>
        <authorList>
            <person name="Paukszto L."/>
            <person name="Sawicki J."/>
            <person name="Karawczyk K."/>
            <person name="Piernik-Szablinska J."/>
            <person name="Szczecinska M."/>
            <person name="Mazdziarz M."/>
        </authorList>
    </citation>
    <scope>NUCLEOTIDE SEQUENCE [LARGE SCALE GENOMIC DNA]</scope>
    <source>
        <strain evidence="11">Rf_01</strain>
        <tissue evidence="11">Aerial parts of the thallus</tissue>
    </source>
</reference>
<dbReference type="InterPro" id="IPR032675">
    <property type="entry name" value="LRR_dom_sf"/>
</dbReference>
<keyword evidence="12" id="KW-1185">Reference proteome</keyword>
<keyword evidence="6" id="KW-1133">Transmembrane helix</keyword>
<evidence type="ECO:0000256" key="7">
    <source>
        <dbReference type="ARBA" id="ARBA00023136"/>
    </source>
</evidence>
<evidence type="ECO:0000259" key="10">
    <source>
        <dbReference type="Pfam" id="PF23598"/>
    </source>
</evidence>
<comment type="caution">
    <text evidence="11">The sequence shown here is derived from an EMBL/GenBank/DDBJ whole genome shotgun (WGS) entry which is preliminary data.</text>
</comment>
<dbReference type="PANTHER" id="PTHR48060:SF7">
    <property type="entry name" value="DNA DAMAGE-REPAIR_TOLERATION PROTEIN DRT100"/>
    <property type="match status" value="1"/>
</dbReference>
<evidence type="ECO:0000256" key="8">
    <source>
        <dbReference type="ARBA" id="ARBA00023180"/>
    </source>
</evidence>
<dbReference type="SUPFAM" id="SSF52047">
    <property type="entry name" value="RNI-like"/>
    <property type="match status" value="1"/>
</dbReference>
<name>A0ABD1ZKH1_9MARC</name>
<dbReference type="Pfam" id="PF13855">
    <property type="entry name" value="LRR_8"/>
    <property type="match status" value="2"/>
</dbReference>
<keyword evidence="2" id="KW-0433">Leucine-rich repeat</keyword>
<dbReference type="GO" id="GO:0016020">
    <property type="term" value="C:membrane"/>
    <property type="evidence" value="ECO:0007669"/>
    <property type="project" value="UniProtKB-SubCell"/>
</dbReference>
<dbReference type="Pfam" id="PF08263">
    <property type="entry name" value="LRRNT_2"/>
    <property type="match status" value="1"/>
</dbReference>
<dbReference type="Proteomes" id="UP001605036">
    <property type="component" value="Unassembled WGS sequence"/>
</dbReference>
<sequence length="684" mass="73559">MNLQNNELEAGQVLAHGLALVQGLWQHDHPSAHLEIIGIKVGAVGLTVALSPSLGLIAFVHIEYHFRSHSKLFRKLLKRKRKTERMRPWSEKHGNTVLPLRAIVAIFLLSLAIRNSTTTAQQQAACDPGDAAALQEFKADFLENDVFGSWLPETDCCSFVQCNSQGRVEVIVIVADRIGVFPNPNNTGVVGESLGKLTALTSLTLIGVRFYGPIPTAWRSLTGLTLLYGALNNFTGKIPPEIGQLKNLNELKLYVGNLEGSLPATICQLTKLTRLEIESQLLSGPLPPCIIKLVNLQFFSLNDNHFAGPISSNLGGLPSLQSLILENNRFTGSIPPSLGKLSQLQTLRLTNNRLTGSIPADLSKAGALQEITLDNNQLTGTIPVALTKLQQLQTLSINSNRLSGSIPRYIGSFPSLTTVGLSSNRLTGTVPAEIGGLTVSNQTGTVLITIDHNSLSGTLPNTLSNVGSLIASYNRFTGGFPLSLCVNGYSVDLSHNLLDSGAPVGTVPANPKLQILDLSYNQIAGPIPSWLSSVTSLTTLDISNNKFNAGEISASLLGLPVLETLKAFNNLLNSPLPTLAFTSAIRYLDLHSLRLTGTIPADFFPKFPDLDYLDLSQNVLQGPLPSNIAQLTNLFHVDLSSNKLDGQVPDLSALTQLVYLNLTGNMFQEPVPSVPALPIESERV</sequence>
<evidence type="ECO:0000256" key="6">
    <source>
        <dbReference type="ARBA" id="ARBA00022989"/>
    </source>
</evidence>
<dbReference type="InterPro" id="IPR055414">
    <property type="entry name" value="LRR_R13L4/SHOC2-like"/>
</dbReference>
<dbReference type="SMART" id="SM00369">
    <property type="entry name" value="LRR_TYP"/>
    <property type="match status" value="5"/>
</dbReference>
<evidence type="ECO:0000256" key="5">
    <source>
        <dbReference type="ARBA" id="ARBA00022737"/>
    </source>
</evidence>
<organism evidence="11 12">
    <name type="scientific">Riccia fluitans</name>
    <dbReference type="NCBI Taxonomy" id="41844"/>
    <lineage>
        <taxon>Eukaryota</taxon>
        <taxon>Viridiplantae</taxon>
        <taxon>Streptophyta</taxon>
        <taxon>Embryophyta</taxon>
        <taxon>Marchantiophyta</taxon>
        <taxon>Marchantiopsida</taxon>
        <taxon>Marchantiidae</taxon>
        <taxon>Marchantiales</taxon>
        <taxon>Ricciaceae</taxon>
        <taxon>Riccia</taxon>
    </lineage>
</organism>
<evidence type="ECO:0000259" key="9">
    <source>
        <dbReference type="Pfam" id="PF08263"/>
    </source>
</evidence>
<evidence type="ECO:0000256" key="1">
    <source>
        <dbReference type="ARBA" id="ARBA00004167"/>
    </source>
</evidence>
<dbReference type="Gene3D" id="3.80.10.10">
    <property type="entry name" value="Ribonuclease Inhibitor"/>
    <property type="match status" value="3"/>
</dbReference>
<dbReference type="PANTHER" id="PTHR48060">
    <property type="entry name" value="DNA DAMAGE-REPAIR/TOLERATION PROTEIN DRT100"/>
    <property type="match status" value="1"/>
</dbReference>
<dbReference type="InterPro" id="IPR013210">
    <property type="entry name" value="LRR_N_plant-typ"/>
</dbReference>
<keyword evidence="7" id="KW-0472">Membrane</keyword>
<protein>
    <recommendedName>
        <fullName evidence="13">Leucine-rich repeat-containing N-terminal plant-type domain-containing protein</fullName>
    </recommendedName>
</protein>
<keyword evidence="8" id="KW-0325">Glycoprotein</keyword>
<comment type="subcellular location">
    <subcellularLocation>
        <location evidence="1">Membrane</location>
        <topology evidence="1">Single-pass membrane protein</topology>
    </subcellularLocation>
</comment>
<dbReference type="EMBL" id="JBHFFA010000001">
    <property type="protein sequence ID" value="KAL2650724.1"/>
    <property type="molecule type" value="Genomic_DNA"/>
</dbReference>
<dbReference type="InterPro" id="IPR003591">
    <property type="entry name" value="Leu-rich_rpt_typical-subtyp"/>
</dbReference>
<dbReference type="SUPFAM" id="SSF52058">
    <property type="entry name" value="L domain-like"/>
    <property type="match status" value="1"/>
</dbReference>
<gene>
    <name evidence="11" type="ORF">R1flu_018852</name>
</gene>
<keyword evidence="4" id="KW-0732">Signal</keyword>